<evidence type="ECO:0000313" key="1">
    <source>
        <dbReference type="EMBL" id="MPA36616.1"/>
    </source>
</evidence>
<dbReference type="PANTHER" id="PTHR38926:SF5">
    <property type="entry name" value="F-BOX AND LEUCINE-RICH REPEAT PROTEIN 6"/>
    <property type="match status" value="1"/>
</dbReference>
<proteinExistence type="predicted"/>
<organism evidence="1">
    <name type="scientific">Davidia involucrata</name>
    <name type="common">Dove tree</name>
    <dbReference type="NCBI Taxonomy" id="16924"/>
    <lineage>
        <taxon>Eukaryota</taxon>
        <taxon>Viridiplantae</taxon>
        <taxon>Streptophyta</taxon>
        <taxon>Embryophyta</taxon>
        <taxon>Tracheophyta</taxon>
        <taxon>Spermatophyta</taxon>
        <taxon>Magnoliopsida</taxon>
        <taxon>eudicotyledons</taxon>
        <taxon>Gunneridae</taxon>
        <taxon>Pentapetalae</taxon>
        <taxon>asterids</taxon>
        <taxon>Cornales</taxon>
        <taxon>Nyssaceae</taxon>
        <taxon>Davidia</taxon>
    </lineage>
</organism>
<name>A0A5B6YZC2_DAVIN</name>
<gene>
    <name evidence="1" type="ORF">Din_006057</name>
</gene>
<dbReference type="InterPro" id="IPR032675">
    <property type="entry name" value="LRR_dom_sf"/>
</dbReference>
<sequence length="284" mass="32593">MEGQKWEELNMDCLVNVFGRVGMESLLLDVPFVCKSWYKAAVDPRCWEVLIFPNIDPDSWYDDDSLTSRLKYEYQVQGEFPVTAFIKFVVNRSCRSATTLVLPSCCTEEALFYVAEECPALKILLLPNCLSDDIMLKFPSLISKWKNLEQLRLGSSINMQEILAQINLHCNNFVGIRVSGGCYIGEEETLAIVTSLPNIKYLFLTRAYLERENLVKILQGCKELVYFDVSDCKGFEEGDEEIIKLASHIRTFKDEGSSYDDYDDYMETITSRDACLFDDEYCSD</sequence>
<dbReference type="Gene3D" id="3.80.10.10">
    <property type="entry name" value="Ribonuclease Inhibitor"/>
    <property type="match status" value="1"/>
</dbReference>
<accession>A0A5B6YZC2</accession>
<evidence type="ECO:0008006" key="2">
    <source>
        <dbReference type="Google" id="ProtNLM"/>
    </source>
</evidence>
<dbReference type="PANTHER" id="PTHR38926">
    <property type="entry name" value="F-BOX DOMAIN CONTAINING PROTEIN, EXPRESSED"/>
    <property type="match status" value="1"/>
</dbReference>
<dbReference type="AlphaFoldDB" id="A0A5B6YZC2"/>
<reference evidence="1" key="1">
    <citation type="submission" date="2019-08" db="EMBL/GenBank/DDBJ databases">
        <title>Reference gene set and small RNA set construction with multiple tissues from Davidia involucrata Baill.</title>
        <authorList>
            <person name="Yang H."/>
            <person name="Zhou C."/>
            <person name="Li G."/>
            <person name="Wang J."/>
            <person name="Gao P."/>
            <person name="Wang M."/>
            <person name="Wang R."/>
            <person name="Zhao Y."/>
        </authorList>
    </citation>
    <scope>NUCLEOTIDE SEQUENCE</scope>
    <source>
        <tissue evidence="1">Mixed with DoveR01_LX</tissue>
    </source>
</reference>
<dbReference type="SUPFAM" id="SSF52047">
    <property type="entry name" value="RNI-like"/>
    <property type="match status" value="1"/>
</dbReference>
<dbReference type="InterPro" id="IPR036047">
    <property type="entry name" value="F-box-like_dom_sf"/>
</dbReference>
<dbReference type="SUPFAM" id="SSF81383">
    <property type="entry name" value="F-box domain"/>
    <property type="match status" value="1"/>
</dbReference>
<protein>
    <recommendedName>
        <fullName evidence="2">F-box/LRR-repeat protein 23</fullName>
    </recommendedName>
</protein>
<dbReference type="EMBL" id="GHES01006057">
    <property type="protein sequence ID" value="MPA36616.1"/>
    <property type="molecule type" value="Transcribed_RNA"/>
</dbReference>
<dbReference type="Gene3D" id="1.20.1280.50">
    <property type="match status" value="1"/>
</dbReference>